<comment type="cofactor">
    <cofactor evidence="4">
        <name>a divalent metal cation</name>
        <dbReference type="ChEBI" id="CHEBI:60240"/>
    </cofactor>
</comment>
<dbReference type="HAMAP" id="MF_00298">
    <property type="entry name" value="Nudix_RppH"/>
    <property type="match status" value="1"/>
</dbReference>
<dbReference type="Gene3D" id="3.90.79.10">
    <property type="entry name" value="Nucleoside Triphosphate Pyrophosphohydrolase"/>
    <property type="match status" value="1"/>
</dbReference>
<evidence type="ECO:0000256" key="3">
    <source>
        <dbReference type="ARBA" id="ARBA00022801"/>
    </source>
</evidence>
<feature type="short sequence motif" description="Nudix box" evidence="4">
    <location>
        <begin position="63"/>
        <end position="84"/>
    </location>
</feature>
<dbReference type="PANTHER" id="PTHR11839">
    <property type="entry name" value="UDP/ADP-SUGAR PYROPHOSPHATASE"/>
    <property type="match status" value="1"/>
</dbReference>
<comment type="function">
    <text evidence="4">Accelerates the degradation of transcripts by removing pyrophosphate from the 5'-end of triphosphorylated RNA, leading to a more labile monophosphorylated state that can stimulate subsequent ribonuclease cleavage.</text>
</comment>
<dbReference type="Pfam" id="PF00293">
    <property type="entry name" value="NUDIX"/>
    <property type="match status" value="1"/>
</dbReference>
<proteinExistence type="inferred from homology"/>
<dbReference type="Proteomes" id="UP000241762">
    <property type="component" value="Chromosome"/>
</dbReference>
<dbReference type="PRINTS" id="PR00502">
    <property type="entry name" value="NUDIXFAMILY"/>
</dbReference>
<dbReference type="GO" id="GO:0006753">
    <property type="term" value="P:nucleoside phosphate metabolic process"/>
    <property type="evidence" value="ECO:0007669"/>
    <property type="project" value="TreeGrafter"/>
</dbReference>
<evidence type="ECO:0000259" key="5">
    <source>
        <dbReference type="PROSITE" id="PS51462"/>
    </source>
</evidence>
<dbReference type="EMBL" id="CP027845">
    <property type="protein sequence ID" value="AVP87626.1"/>
    <property type="molecule type" value="Genomic_DNA"/>
</dbReference>
<dbReference type="NCBIfam" id="NF001938">
    <property type="entry name" value="PRK00714.1-5"/>
    <property type="match status" value="1"/>
</dbReference>
<comment type="similarity">
    <text evidence="4">Belongs to the Nudix hydrolase family. RppH subfamily.</text>
</comment>
<comment type="cofactor">
    <cofactor evidence="2">
        <name>Mg(2+)</name>
        <dbReference type="ChEBI" id="CHEBI:18420"/>
    </cofactor>
</comment>
<evidence type="ECO:0000256" key="2">
    <source>
        <dbReference type="ARBA" id="ARBA00001946"/>
    </source>
</evidence>
<keyword evidence="3 4" id="KW-0378">Hydrolase</keyword>
<dbReference type="SUPFAM" id="SSF55811">
    <property type="entry name" value="Nudix"/>
    <property type="match status" value="1"/>
</dbReference>
<dbReference type="GO" id="GO:0008893">
    <property type="term" value="F:guanosine-3',5'-bis(diphosphate) 3'-diphosphatase activity"/>
    <property type="evidence" value="ECO:0007669"/>
    <property type="project" value="TreeGrafter"/>
</dbReference>
<evidence type="ECO:0000256" key="1">
    <source>
        <dbReference type="ARBA" id="ARBA00001936"/>
    </source>
</evidence>
<sequence length="178" mass="21139">MDSKSLMHEASNEDRKNYPNHLLYKKLDYRLGVGLMIINKSKKIFVAKRIDSKTPFSWQMPQGGIDVGETPSKAAMREMEEEIGCGYGQILAETKHWYCYDLPPRLIHKMWDGQYKGQKQKWFLVRFTGEDKDINLQTEKPEFEKWKWVRHSQLMNIVIPFKKHLYQAVLNEFIHFLA</sequence>
<dbReference type="EC" id="3.6.1.-" evidence="4"/>
<keyword evidence="7" id="KW-1185">Reference proteome</keyword>
<dbReference type="PROSITE" id="PS00893">
    <property type="entry name" value="NUDIX_BOX"/>
    <property type="match status" value="1"/>
</dbReference>
<name>A0A2P1P8P4_9RICK</name>
<dbReference type="NCBIfam" id="NF001936">
    <property type="entry name" value="PRK00714.1-3"/>
    <property type="match status" value="1"/>
</dbReference>
<dbReference type="InterPro" id="IPR020084">
    <property type="entry name" value="NUDIX_hydrolase_CS"/>
</dbReference>
<dbReference type="PROSITE" id="PS51462">
    <property type="entry name" value="NUDIX"/>
    <property type="match status" value="1"/>
</dbReference>
<dbReference type="AlphaFoldDB" id="A0A2P1P8P4"/>
<comment type="cofactor">
    <cofactor evidence="1">
        <name>Mn(2+)</name>
        <dbReference type="ChEBI" id="CHEBI:29035"/>
    </cofactor>
</comment>
<dbReference type="GO" id="GO:0019693">
    <property type="term" value="P:ribose phosphate metabolic process"/>
    <property type="evidence" value="ECO:0007669"/>
    <property type="project" value="TreeGrafter"/>
</dbReference>
<evidence type="ECO:0000256" key="4">
    <source>
        <dbReference type="HAMAP-Rule" id="MF_00298"/>
    </source>
</evidence>
<dbReference type="InterPro" id="IPR000086">
    <property type="entry name" value="NUDIX_hydrolase_dom"/>
</dbReference>
<dbReference type="GO" id="GO:0034432">
    <property type="term" value="F:bis(5'-adenosyl)-pentaphosphatase activity"/>
    <property type="evidence" value="ECO:0007669"/>
    <property type="project" value="TreeGrafter"/>
</dbReference>
<gene>
    <name evidence="4" type="primary">rppH</name>
    <name evidence="4" type="synonym">nudH</name>
    <name evidence="6" type="ORF">phytr_6850</name>
</gene>
<organism evidence="6 7">
    <name type="scientific">Candidatus Phycorickettsia trachydisci</name>
    <dbReference type="NCBI Taxonomy" id="2115978"/>
    <lineage>
        <taxon>Bacteria</taxon>
        <taxon>Pseudomonadati</taxon>
        <taxon>Pseudomonadota</taxon>
        <taxon>Alphaproteobacteria</taxon>
        <taxon>Rickettsiales</taxon>
        <taxon>Rickettsiaceae</taxon>
        <taxon>Candidatus Phycorickettsia</taxon>
    </lineage>
</organism>
<evidence type="ECO:0000313" key="6">
    <source>
        <dbReference type="EMBL" id="AVP87626.1"/>
    </source>
</evidence>
<dbReference type="CDD" id="cd03671">
    <property type="entry name" value="NUDIX_Ap4A_hydrolase_plant_like"/>
    <property type="match status" value="1"/>
</dbReference>
<reference evidence="6 7" key="1">
    <citation type="submission" date="2018-03" db="EMBL/GenBank/DDBJ databases">
        <title>A gene transfer event suggests a long-term partnership between eustigmatophyte algae and a novel lineage of endosymbiotic bacteria.</title>
        <authorList>
            <person name="Yurchenko T."/>
            <person name="Sevcikova T."/>
            <person name="Pribyl P."/>
            <person name="El Karkouri K."/>
            <person name="Klimes V."/>
            <person name="Amaral R."/>
            <person name="Zbrankova V."/>
            <person name="Kim E."/>
            <person name="Raoult D."/>
            <person name="Santos L.M.A."/>
            <person name="Elias M."/>
        </authorList>
    </citation>
    <scope>NUCLEOTIDE SEQUENCE [LARGE SCALE GENOMIC DNA]</scope>
    <source>
        <strain evidence="6">CCALA 838</strain>
    </source>
</reference>
<dbReference type="InterPro" id="IPR020476">
    <property type="entry name" value="Nudix_hydrolase"/>
</dbReference>
<dbReference type="PANTHER" id="PTHR11839:SF22">
    <property type="entry name" value="NUDIX HYDROLASE 26, CHLOROPLASTIC"/>
    <property type="match status" value="1"/>
</dbReference>
<dbReference type="NCBIfam" id="NF001937">
    <property type="entry name" value="PRK00714.1-4"/>
    <property type="match status" value="1"/>
</dbReference>
<dbReference type="InterPro" id="IPR015797">
    <property type="entry name" value="NUDIX_hydrolase-like_dom_sf"/>
</dbReference>
<accession>A0A2P1P8P4</accession>
<feature type="domain" description="Nudix hydrolase" evidence="5">
    <location>
        <begin position="28"/>
        <end position="171"/>
    </location>
</feature>
<protein>
    <recommendedName>
        <fullName evidence="4">RNA pyrophosphohydrolase</fullName>
        <ecNumber evidence="4">3.6.1.-</ecNumber>
    </recommendedName>
    <alternativeName>
        <fullName evidence="4">(Di)nucleoside polyphosphate hydrolase</fullName>
    </alternativeName>
</protein>
<dbReference type="KEGG" id="ptc:phytr_6850"/>
<evidence type="ECO:0000313" key="7">
    <source>
        <dbReference type="Proteomes" id="UP000241762"/>
    </source>
</evidence>
<dbReference type="InterPro" id="IPR022927">
    <property type="entry name" value="RppH"/>
</dbReference>